<dbReference type="Gene3D" id="1.10.357.10">
    <property type="entry name" value="Tetracycline Repressor, domain 2"/>
    <property type="match status" value="1"/>
</dbReference>
<dbReference type="GO" id="GO:0003677">
    <property type="term" value="F:DNA binding"/>
    <property type="evidence" value="ECO:0007669"/>
    <property type="project" value="UniProtKB-UniRule"/>
</dbReference>
<keyword evidence="5" id="KW-1185">Reference proteome</keyword>
<name>A0A9X5GQA5_9FIRM</name>
<feature type="DNA-binding region" description="H-T-H motif" evidence="2">
    <location>
        <begin position="29"/>
        <end position="48"/>
    </location>
</feature>
<protein>
    <submittedName>
        <fullName evidence="4">TetR/AcrR family transcriptional regulator</fullName>
    </submittedName>
</protein>
<reference evidence="4" key="1">
    <citation type="submission" date="2018-09" db="EMBL/GenBank/DDBJ databases">
        <title>Murine metabolic-syndrome-specific gut microbial biobank.</title>
        <authorList>
            <person name="Liu C."/>
        </authorList>
    </citation>
    <scope>NUCLEOTIDE SEQUENCE</scope>
    <source>
        <strain evidence="4">D42-62</strain>
    </source>
</reference>
<dbReference type="SUPFAM" id="SSF48498">
    <property type="entry name" value="Tetracyclin repressor-like, C-terminal domain"/>
    <property type="match status" value="1"/>
</dbReference>
<feature type="domain" description="HTH tetR-type" evidence="3">
    <location>
        <begin position="6"/>
        <end position="66"/>
    </location>
</feature>
<keyword evidence="1 2" id="KW-0238">DNA-binding</keyword>
<dbReference type="AlphaFoldDB" id="A0A9X5GQA5"/>
<dbReference type="Proteomes" id="UP001154420">
    <property type="component" value="Unassembled WGS sequence"/>
</dbReference>
<evidence type="ECO:0000256" key="2">
    <source>
        <dbReference type="PROSITE-ProRule" id="PRU00335"/>
    </source>
</evidence>
<proteinExistence type="predicted"/>
<organism evidence="4 5">
    <name type="scientific">Parablautia muri</name>
    <dbReference type="NCBI Taxonomy" id="2320879"/>
    <lineage>
        <taxon>Bacteria</taxon>
        <taxon>Bacillati</taxon>
        <taxon>Bacillota</taxon>
        <taxon>Clostridia</taxon>
        <taxon>Lachnospirales</taxon>
        <taxon>Lachnospiraceae</taxon>
        <taxon>Parablautia</taxon>
    </lineage>
</organism>
<dbReference type="RefSeq" id="WP_330584842.1">
    <property type="nucleotide sequence ID" value="NZ_QZDT01000005.1"/>
</dbReference>
<dbReference type="EMBL" id="QZDT01000005">
    <property type="protein sequence ID" value="NBJ91973.1"/>
    <property type="molecule type" value="Genomic_DNA"/>
</dbReference>
<evidence type="ECO:0000259" key="3">
    <source>
        <dbReference type="PROSITE" id="PS50977"/>
    </source>
</evidence>
<dbReference type="InterPro" id="IPR036271">
    <property type="entry name" value="Tet_transcr_reg_TetR-rel_C_sf"/>
</dbReference>
<sequence length="181" mass="20761">MARKETISREDIVQAAFVILQEEGIEQVTARKLAAKANCSTQPIFRVFKNMDELAAELFEKACDFFKDFYVDFPRQSVTPFVTLGQAYIKFAGVHKKLFEFIFLSPERFGRSMYDLVNGKEGFVSREIQAAKSQGCKNASEMFMKMWIFIHGAACMTLTGDYDLSDDETMQLLKTSYQSFR</sequence>
<dbReference type="InterPro" id="IPR001647">
    <property type="entry name" value="HTH_TetR"/>
</dbReference>
<evidence type="ECO:0000313" key="5">
    <source>
        <dbReference type="Proteomes" id="UP001154420"/>
    </source>
</evidence>
<evidence type="ECO:0000256" key="1">
    <source>
        <dbReference type="ARBA" id="ARBA00023125"/>
    </source>
</evidence>
<dbReference type="PROSITE" id="PS50977">
    <property type="entry name" value="HTH_TETR_2"/>
    <property type="match status" value="1"/>
</dbReference>
<gene>
    <name evidence="4" type="ORF">D5281_05050</name>
</gene>
<dbReference type="InterPro" id="IPR009057">
    <property type="entry name" value="Homeodomain-like_sf"/>
</dbReference>
<dbReference type="SUPFAM" id="SSF46689">
    <property type="entry name" value="Homeodomain-like"/>
    <property type="match status" value="1"/>
</dbReference>
<comment type="caution">
    <text evidence="4">The sequence shown here is derived from an EMBL/GenBank/DDBJ whole genome shotgun (WGS) entry which is preliminary data.</text>
</comment>
<dbReference type="Pfam" id="PF00440">
    <property type="entry name" value="TetR_N"/>
    <property type="match status" value="1"/>
</dbReference>
<evidence type="ECO:0000313" key="4">
    <source>
        <dbReference type="EMBL" id="NBJ91973.1"/>
    </source>
</evidence>
<accession>A0A9X5GQA5</accession>